<keyword evidence="4 16" id="KW-0436">Ligase</keyword>
<dbReference type="SUPFAM" id="SSF63418">
    <property type="entry name" value="MurE/MurF N-terminal domain"/>
    <property type="match status" value="1"/>
</dbReference>
<keyword evidence="3" id="KW-0963">Cytoplasm</keyword>
<feature type="domain" description="Mur ligase central" evidence="15">
    <location>
        <begin position="115"/>
        <end position="317"/>
    </location>
</feature>
<protein>
    <submittedName>
        <fullName evidence="16">UDP-N-acetylmuramoyl-L-alanyl-D-glutamate--2, 6-diaminopimelate ligase</fullName>
        <ecNumber evidence="16">6.3.2.13</ecNumber>
    </submittedName>
</protein>
<feature type="domain" description="Mur ligase C-terminal" evidence="14">
    <location>
        <begin position="340"/>
        <end position="466"/>
    </location>
</feature>
<dbReference type="Proteomes" id="UP000297982">
    <property type="component" value="Unassembled WGS sequence"/>
</dbReference>
<evidence type="ECO:0000256" key="6">
    <source>
        <dbReference type="ARBA" id="ARBA00022741"/>
    </source>
</evidence>
<evidence type="ECO:0000256" key="4">
    <source>
        <dbReference type="ARBA" id="ARBA00022598"/>
    </source>
</evidence>
<proteinExistence type="inferred from homology"/>
<dbReference type="PANTHER" id="PTHR23135">
    <property type="entry name" value="MUR LIGASE FAMILY MEMBER"/>
    <property type="match status" value="1"/>
</dbReference>
<evidence type="ECO:0000256" key="2">
    <source>
        <dbReference type="ARBA" id="ARBA00005898"/>
    </source>
</evidence>
<comment type="subcellular location">
    <subcellularLocation>
        <location evidence="12">Cytoplasm</location>
    </subcellularLocation>
</comment>
<dbReference type="Pfam" id="PF01225">
    <property type="entry name" value="Mur_ligase"/>
    <property type="match status" value="1"/>
</dbReference>
<evidence type="ECO:0000313" key="16">
    <source>
        <dbReference type="EMBL" id="TGB02006.1"/>
    </source>
</evidence>
<dbReference type="UniPathway" id="UPA00219"/>
<evidence type="ECO:0000256" key="7">
    <source>
        <dbReference type="ARBA" id="ARBA00022840"/>
    </source>
</evidence>
<dbReference type="Gene3D" id="3.40.1390.10">
    <property type="entry name" value="MurE/MurF, N-terminal domain"/>
    <property type="match status" value="1"/>
</dbReference>
<keyword evidence="17" id="KW-1185">Reference proteome</keyword>
<evidence type="ECO:0000259" key="13">
    <source>
        <dbReference type="Pfam" id="PF01225"/>
    </source>
</evidence>
<sequence length="499" mass="55679">MKINFKQHQMMNQSHIFGPYEQVVSSLSFHSKRVEPNAAFFSIKGEQYDGHLYLEEALANGANVIFGTDVSVLESCSKDHPDKTFLVVENIRAAMAAFAKYYYGSVDEVMKMVGVTGTNGKTTVTAYVRSLLTLLGLPTGSIGTTGIWSSSEKLPYKKSTPTTPESADLHHIFRDLYELDDRGAVMEVSSIALDQKRVEGIEFDVAIHTNFSEEHLEYHNTIEHYKECKMRLFKQARAQVVNVDDAGMGADLVREHSDTMISYSIEGNPTADLQANHIDVMEEGSVFELIYKGTSYSVYVPVYGTYNVANVLSAIGTALHLGFSIEEVLDVLPRLEGPEGRFQVIQTPYNQKVILDYAHTPVALNRLVEEVKKLQYNRLIVMIAGIGIRDFNKMPKMAASIDGKADVVVVTVDHPGYHDPQIIVEQVKTGFREPDAHHIHTTLTREEGVRRSLELGQDNDIILLTSGCINNAQIIKGEEIPHSDEAIIDSYYPPVYDKV</sequence>
<evidence type="ECO:0000259" key="15">
    <source>
        <dbReference type="Pfam" id="PF08245"/>
    </source>
</evidence>
<dbReference type="Pfam" id="PF08245">
    <property type="entry name" value="Mur_ligase_M"/>
    <property type="match status" value="1"/>
</dbReference>
<evidence type="ECO:0000259" key="14">
    <source>
        <dbReference type="Pfam" id="PF02875"/>
    </source>
</evidence>
<feature type="domain" description="Mur ligase N-terminal catalytic" evidence="13">
    <location>
        <begin position="26"/>
        <end position="103"/>
    </location>
</feature>
<dbReference type="NCBIfam" id="NF001126">
    <property type="entry name" value="PRK00139.1-4"/>
    <property type="match status" value="1"/>
</dbReference>
<dbReference type="InterPro" id="IPR036565">
    <property type="entry name" value="Mur-like_cat_sf"/>
</dbReference>
<keyword evidence="7" id="KW-0067">ATP-binding</keyword>
<keyword evidence="10 12" id="KW-0131">Cell cycle</keyword>
<dbReference type="RefSeq" id="WP_135328280.1">
    <property type="nucleotide sequence ID" value="NZ_SRJC01000004.1"/>
</dbReference>
<keyword evidence="6" id="KW-0547">Nucleotide-binding</keyword>
<keyword evidence="11 12" id="KW-0961">Cell wall biogenesis/degradation</keyword>
<dbReference type="GO" id="GO:0051301">
    <property type="term" value="P:cell division"/>
    <property type="evidence" value="ECO:0007669"/>
    <property type="project" value="UniProtKB-KW"/>
</dbReference>
<reference evidence="16 17" key="1">
    <citation type="journal article" date="2003" name="Int. J. Syst. Evol. Microbiol.">
        <title>Halobacillus salinus sp. nov., isolated from a salt lake on the coast of the East Sea in Korea.</title>
        <authorList>
            <person name="Yoon J.H."/>
            <person name="Kang K.H."/>
            <person name="Park Y.H."/>
        </authorList>
    </citation>
    <scope>NUCLEOTIDE SEQUENCE [LARGE SCALE GENOMIC DNA]</scope>
    <source>
        <strain evidence="16 17">HSL-3</strain>
    </source>
</reference>
<evidence type="ECO:0000313" key="17">
    <source>
        <dbReference type="Proteomes" id="UP000297982"/>
    </source>
</evidence>
<evidence type="ECO:0000256" key="3">
    <source>
        <dbReference type="ARBA" id="ARBA00022490"/>
    </source>
</evidence>
<dbReference type="AlphaFoldDB" id="A0A4Z0GW71"/>
<comment type="caution">
    <text evidence="16">The sequence shown here is derived from an EMBL/GenBank/DDBJ whole genome shotgun (WGS) entry which is preliminary data.</text>
</comment>
<dbReference type="SUPFAM" id="SSF53623">
    <property type="entry name" value="MurD-like peptide ligases, catalytic domain"/>
    <property type="match status" value="1"/>
</dbReference>
<dbReference type="Gene3D" id="3.90.190.20">
    <property type="entry name" value="Mur ligase, C-terminal domain"/>
    <property type="match status" value="1"/>
</dbReference>
<dbReference type="InterPro" id="IPR036615">
    <property type="entry name" value="Mur_ligase_C_dom_sf"/>
</dbReference>
<dbReference type="GO" id="GO:0008360">
    <property type="term" value="P:regulation of cell shape"/>
    <property type="evidence" value="ECO:0007669"/>
    <property type="project" value="UniProtKB-KW"/>
</dbReference>
<organism evidence="16 17">
    <name type="scientific">Halobacillus salinus</name>
    <dbReference type="NCBI Taxonomy" id="192814"/>
    <lineage>
        <taxon>Bacteria</taxon>
        <taxon>Bacillati</taxon>
        <taxon>Bacillota</taxon>
        <taxon>Bacilli</taxon>
        <taxon>Bacillales</taxon>
        <taxon>Bacillaceae</taxon>
        <taxon>Halobacillus</taxon>
    </lineage>
</organism>
<evidence type="ECO:0000256" key="11">
    <source>
        <dbReference type="ARBA" id="ARBA00023316"/>
    </source>
</evidence>
<dbReference type="InterPro" id="IPR000713">
    <property type="entry name" value="Mur_ligase_N"/>
</dbReference>
<dbReference type="InterPro" id="IPR004101">
    <property type="entry name" value="Mur_ligase_C"/>
</dbReference>
<evidence type="ECO:0000256" key="1">
    <source>
        <dbReference type="ARBA" id="ARBA00004752"/>
    </source>
</evidence>
<dbReference type="GO" id="GO:0004326">
    <property type="term" value="F:tetrahydrofolylpolyglutamate synthase activity"/>
    <property type="evidence" value="ECO:0007669"/>
    <property type="project" value="InterPro"/>
</dbReference>
<dbReference type="GO" id="GO:0005524">
    <property type="term" value="F:ATP binding"/>
    <property type="evidence" value="ECO:0007669"/>
    <property type="project" value="UniProtKB-KW"/>
</dbReference>
<accession>A0A4Z0GW71</accession>
<dbReference type="PROSITE" id="PS01011">
    <property type="entry name" value="FOLYLPOLYGLU_SYNT_1"/>
    <property type="match status" value="1"/>
</dbReference>
<keyword evidence="5 12" id="KW-0132">Cell division</keyword>
<dbReference type="EMBL" id="SRJC01000004">
    <property type="protein sequence ID" value="TGB02006.1"/>
    <property type="molecule type" value="Genomic_DNA"/>
</dbReference>
<evidence type="ECO:0000256" key="5">
    <source>
        <dbReference type="ARBA" id="ARBA00022618"/>
    </source>
</evidence>
<dbReference type="Pfam" id="PF02875">
    <property type="entry name" value="Mur_ligase_C"/>
    <property type="match status" value="1"/>
</dbReference>
<evidence type="ECO:0000256" key="10">
    <source>
        <dbReference type="ARBA" id="ARBA00023306"/>
    </source>
</evidence>
<dbReference type="InterPro" id="IPR005761">
    <property type="entry name" value="UDP-N-AcMur-Glu-dNH2Pim_ligase"/>
</dbReference>
<keyword evidence="8 12" id="KW-0133">Cell shape</keyword>
<dbReference type="GO" id="GO:0005737">
    <property type="term" value="C:cytoplasm"/>
    <property type="evidence" value="ECO:0007669"/>
    <property type="project" value="UniProtKB-SubCell"/>
</dbReference>
<dbReference type="InterPro" id="IPR018109">
    <property type="entry name" value="Folylpolyglutamate_synth_CS"/>
</dbReference>
<dbReference type="InterPro" id="IPR035911">
    <property type="entry name" value="MurE/MurF_N"/>
</dbReference>
<keyword evidence="9 12" id="KW-0573">Peptidoglycan synthesis</keyword>
<dbReference type="NCBIfam" id="TIGR01085">
    <property type="entry name" value="murE"/>
    <property type="match status" value="1"/>
</dbReference>
<dbReference type="PANTHER" id="PTHR23135:SF4">
    <property type="entry name" value="UDP-N-ACETYLMURAMOYL-L-ALANYL-D-GLUTAMATE--2,6-DIAMINOPIMELATE LIGASE MURE HOMOLOG, CHLOROPLASTIC"/>
    <property type="match status" value="1"/>
</dbReference>
<dbReference type="GO" id="GO:0008765">
    <property type="term" value="F:UDP-N-acetylmuramoylalanyl-D-glutamate-2,6-diaminopimelate ligase activity"/>
    <property type="evidence" value="ECO:0007669"/>
    <property type="project" value="UniProtKB-EC"/>
</dbReference>
<dbReference type="STRING" id="192814.GCA_900166575_03856"/>
<evidence type="ECO:0000256" key="8">
    <source>
        <dbReference type="ARBA" id="ARBA00022960"/>
    </source>
</evidence>
<dbReference type="GO" id="GO:0071555">
    <property type="term" value="P:cell wall organization"/>
    <property type="evidence" value="ECO:0007669"/>
    <property type="project" value="UniProtKB-KW"/>
</dbReference>
<comment type="pathway">
    <text evidence="1 12">Cell wall biogenesis; peptidoglycan biosynthesis.</text>
</comment>
<dbReference type="Gene3D" id="3.40.1190.10">
    <property type="entry name" value="Mur-like, catalytic domain"/>
    <property type="match status" value="1"/>
</dbReference>
<comment type="similarity">
    <text evidence="2">Belongs to the MurCDEF family. MurE subfamily.</text>
</comment>
<dbReference type="SUPFAM" id="SSF53244">
    <property type="entry name" value="MurD-like peptide ligases, peptide-binding domain"/>
    <property type="match status" value="1"/>
</dbReference>
<dbReference type="EC" id="6.3.2.13" evidence="16"/>
<name>A0A4Z0GW71_9BACI</name>
<dbReference type="InterPro" id="IPR013221">
    <property type="entry name" value="Mur_ligase_cen"/>
</dbReference>
<evidence type="ECO:0000256" key="9">
    <source>
        <dbReference type="ARBA" id="ARBA00022984"/>
    </source>
</evidence>
<gene>
    <name evidence="16" type="ORF">E4663_15355</name>
</gene>
<dbReference type="GO" id="GO:0009252">
    <property type="term" value="P:peptidoglycan biosynthetic process"/>
    <property type="evidence" value="ECO:0007669"/>
    <property type="project" value="UniProtKB-UniPathway"/>
</dbReference>
<evidence type="ECO:0000256" key="12">
    <source>
        <dbReference type="RuleBase" id="RU004135"/>
    </source>
</evidence>